<evidence type="ECO:0000256" key="7">
    <source>
        <dbReference type="SAM" id="SignalP"/>
    </source>
</evidence>
<dbReference type="KEGG" id="pno:SNOG_02157"/>
<evidence type="ECO:0000313" key="10">
    <source>
        <dbReference type="Proteomes" id="UP000663193"/>
    </source>
</evidence>
<organism evidence="9 10">
    <name type="scientific">Phaeosphaeria nodorum (strain SN15 / ATCC MYA-4574 / FGSC 10173)</name>
    <name type="common">Glume blotch fungus</name>
    <name type="synonym">Parastagonospora nodorum</name>
    <dbReference type="NCBI Taxonomy" id="321614"/>
    <lineage>
        <taxon>Eukaryota</taxon>
        <taxon>Fungi</taxon>
        <taxon>Dikarya</taxon>
        <taxon>Ascomycota</taxon>
        <taxon>Pezizomycotina</taxon>
        <taxon>Dothideomycetes</taxon>
        <taxon>Pleosporomycetidae</taxon>
        <taxon>Pleosporales</taxon>
        <taxon>Pleosporineae</taxon>
        <taxon>Phaeosphaeriaceae</taxon>
        <taxon>Parastagonospora</taxon>
    </lineage>
</organism>
<evidence type="ECO:0000256" key="1">
    <source>
        <dbReference type="ARBA" id="ARBA00022387"/>
    </source>
</evidence>
<feature type="coiled-coil region" evidence="5">
    <location>
        <begin position="172"/>
        <end position="224"/>
    </location>
</feature>
<evidence type="ECO:0000256" key="3">
    <source>
        <dbReference type="ARBA" id="ARBA00022824"/>
    </source>
</evidence>
<feature type="domain" description="MRH" evidence="8">
    <location>
        <begin position="412"/>
        <end position="552"/>
    </location>
</feature>
<feature type="compositionally biased region" description="Basic and acidic residues" evidence="6">
    <location>
        <begin position="405"/>
        <end position="420"/>
    </location>
</feature>
<name>A0A7U2HXS3_PHANO</name>
<feature type="signal peptide" evidence="7">
    <location>
        <begin position="1"/>
        <end position="22"/>
    </location>
</feature>
<sequence>MGRQHVSSLALLLPVLAGTANAASEPSRPRGVSPEFAKYYKNAETFMCISNPSITVPIAQVNDDYCDCPDGSDEPGTAACSYISPLSPPQPGMGKSGTVNESLALPGFYCKNKGHIPSYVPFTNVNDGVCDYELCCDGSDEYDGVGGVKCDDQCAKIGKEWRKQDEIRQKSLNAARQRRKDLIAEAARLRKEVEDRITTLKMQVEAQTLKVEGLEKSLVEIERAEKGKVVKGAGKGGKITVLSSLAKIRIEELTTNVGRLRTERDAAKSRVDELEAMLKRFKEEYNPNFNDEGVKRAVKAWEDYAAQDRPGPNEALDRDLDEILKPDSESAIKWEDFETTEESDIDVLYKFEEYLPAPMRDWVDSKLRDLRVVLIENGILADPSSSTEHTESKLVTDAKSQLESAKTELNNDKSEITRHEEDLNKDYGPDSIFRALKDTCIEKDSGEYTYEHCFLSRTTQKSKKGGGHTGMGNFVSITSVTVDEELPADGKGLGSGERIALKYENGQHCWNGPNRSTLVVLACAEKDEIWKIVEEEKCVYRMEVGTPAVCGVEVQKGVEGGHDEL</sequence>
<evidence type="ECO:0000256" key="4">
    <source>
        <dbReference type="ARBA" id="ARBA00023157"/>
    </source>
</evidence>
<feature type="coiled-coil region" evidence="5">
    <location>
        <begin position="250"/>
        <end position="284"/>
    </location>
</feature>
<dbReference type="Gene3D" id="2.70.130.10">
    <property type="entry name" value="Mannose-6-phosphate receptor binding domain"/>
    <property type="match status" value="1"/>
</dbReference>
<dbReference type="InterPro" id="IPR028146">
    <property type="entry name" value="PRKCSH_N"/>
</dbReference>
<dbReference type="Pfam" id="PF12999">
    <property type="entry name" value="PRKCSH-like"/>
    <property type="match status" value="2"/>
</dbReference>
<dbReference type="Pfam" id="PF13015">
    <property type="entry name" value="PRKCSH_1"/>
    <property type="match status" value="1"/>
</dbReference>
<dbReference type="RefSeq" id="XP_001792775.1">
    <property type="nucleotide sequence ID" value="XM_001792723.1"/>
</dbReference>
<dbReference type="InterPro" id="IPR036607">
    <property type="entry name" value="PRKCSH"/>
</dbReference>
<dbReference type="InterPro" id="IPR039794">
    <property type="entry name" value="Gtb1-like"/>
</dbReference>
<dbReference type="OrthoDB" id="28322at2759"/>
<dbReference type="InterPro" id="IPR009011">
    <property type="entry name" value="Man6P_isomerase_rcpt-bd_dom_sf"/>
</dbReference>
<dbReference type="SUPFAM" id="SSF50911">
    <property type="entry name" value="Mannose 6-phosphate receptor domain"/>
    <property type="match status" value="1"/>
</dbReference>
<gene>
    <name evidence="9" type="ORF">JI435_021570</name>
</gene>
<dbReference type="InterPro" id="IPR044865">
    <property type="entry name" value="MRH_dom"/>
</dbReference>
<dbReference type="EMBL" id="CP069024">
    <property type="protein sequence ID" value="QRC91992.1"/>
    <property type="molecule type" value="Genomic_DNA"/>
</dbReference>
<keyword evidence="2 7" id="KW-0732">Signal</keyword>
<keyword evidence="10" id="KW-1185">Reference proteome</keyword>
<dbReference type="PANTHER" id="PTHR12630">
    <property type="entry name" value="N-LINKED OLIGOSACCHARIDE PROCESSING"/>
    <property type="match status" value="1"/>
</dbReference>
<accession>A0A7U2HXS3</accession>
<dbReference type="PANTHER" id="PTHR12630:SF1">
    <property type="entry name" value="GLUCOSIDASE 2 SUBUNIT BETA"/>
    <property type="match status" value="1"/>
</dbReference>
<evidence type="ECO:0000256" key="6">
    <source>
        <dbReference type="SAM" id="MobiDB-lite"/>
    </source>
</evidence>
<evidence type="ECO:0000256" key="2">
    <source>
        <dbReference type="ARBA" id="ARBA00022729"/>
    </source>
</evidence>
<protein>
    <recommendedName>
        <fullName evidence="1">Glucosidase 2 subunit beta</fullName>
    </recommendedName>
</protein>
<reference evidence="10" key="1">
    <citation type="journal article" date="2021" name="BMC Genomics">
        <title>Chromosome-level genome assembly and manually-curated proteome of model necrotroph Parastagonospora nodorum Sn15 reveals a genome-wide trove of candidate effector homologs, and redundancy of virulence-related functions within an accessory chromosome.</title>
        <authorList>
            <person name="Bertazzoni S."/>
            <person name="Jones D.A.B."/>
            <person name="Phan H.T."/>
            <person name="Tan K.-C."/>
            <person name="Hane J.K."/>
        </authorList>
    </citation>
    <scope>NUCLEOTIDE SEQUENCE [LARGE SCALE GENOMIC DNA]</scope>
    <source>
        <strain evidence="10">SN15 / ATCC MYA-4574 / FGSC 10173)</strain>
    </source>
</reference>
<proteinExistence type="predicted"/>
<feature type="region of interest" description="Disordered" evidence="6">
    <location>
        <begin position="397"/>
        <end position="420"/>
    </location>
</feature>
<evidence type="ECO:0000313" key="9">
    <source>
        <dbReference type="EMBL" id="QRC91992.1"/>
    </source>
</evidence>
<dbReference type="VEuPathDB" id="FungiDB:JI435_021570"/>
<evidence type="ECO:0000259" key="8">
    <source>
        <dbReference type="PROSITE" id="PS51914"/>
    </source>
</evidence>
<keyword evidence="3" id="KW-0256">Endoplasmic reticulum</keyword>
<dbReference type="Proteomes" id="UP000663193">
    <property type="component" value="Chromosome 2"/>
</dbReference>
<dbReference type="PROSITE" id="PS51914">
    <property type="entry name" value="MRH"/>
    <property type="match status" value="1"/>
</dbReference>
<keyword evidence="5" id="KW-0175">Coiled coil</keyword>
<evidence type="ECO:0000256" key="5">
    <source>
        <dbReference type="SAM" id="Coils"/>
    </source>
</evidence>
<keyword evidence="4" id="KW-1015">Disulfide bond</keyword>
<dbReference type="AlphaFoldDB" id="A0A7U2HXS3"/>
<feature type="chain" id="PRO_5034312840" description="Glucosidase 2 subunit beta" evidence="7">
    <location>
        <begin position="23"/>
        <end position="565"/>
    </location>
</feature>